<accession>A0AA36N6T8</accession>
<evidence type="ECO:0000313" key="5">
    <source>
        <dbReference type="Proteomes" id="UP001178507"/>
    </source>
</evidence>
<dbReference type="GO" id="GO:0030870">
    <property type="term" value="C:Mre11 complex"/>
    <property type="evidence" value="ECO:0007669"/>
    <property type="project" value="TreeGrafter"/>
</dbReference>
<keyword evidence="5" id="KW-1185">Reference proteome</keyword>
<dbReference type="GO" id="GO:0006303">
    <property type="term" value="P:double-strand break repair via nonhomologous end joining"/>
    <property type="evidence" value="ECO:0007669"/>
    <property type="project" value="TreeGrafter"/>
</dbReference>
<dbReference type="GO" id="GO:0042138">
    <property type="term" value="P:meiotic DNA double-strand break formation"/>
    <property type="evidence" value="ECO:0007669"/>
    <property type="project" value="TreeGrafter"/>
</dbReference>
<feature type="transmembrane region" description="Helical" evidence="2">
    <location>
        <begin position="942"/>
        <end position="961"/>
    </location>
</feature>
<dbReference type="GO" id="GO:0000723">
    <property type="term" value="P:telomere maintenance"/>
    <property type="evidence" value="ECO:0007669"/>
    <property type="project" value="TreeGrafter"/>
</dbReference>
<evidence type="ECO:0000259" key="3">
    <source>
        <dbReference type="SMART" id="SM01347"/>
    </source>
</evidence>
<dbReference type="Pfam" id="PF04152">
    <property type="entry name" value="Mre11_DNA_bind"/>
    <property type="match status" value="1"/>
</dbReference>
<feature type="compositionally biased region" description="Polar residues" evidence="1">
    <location>
        <begin position="315"/>
        <end position="324"/>
    </location>
</feature>
<dbReference type="EMBL" id="CAUJNA010003395">
    <property type="protein sequence ID" value="CAJ1401030.1"/>
    <property type="molecule type" value="Genomic_DNA"/>
</dbReference>
<dbReference type="GO" id="GO:0030145">
    <property type="term" value="F:manganese ion binding"/>
    <property type="evidence" value="ECO:0007669"/>
    <property type="project" value="InterPro"/>
</dbReference>
<dbReference type="PANTHER" id="PTHR10139">
    <property type="entry name" value="DOUBLE-STRAND BREAK REPAIR PROTEIN MRE11"/>
    <property type="match status" value="1"/>
</dbReference>
<feature type="domain" description="Mre11 DNA-binding" evidence="3">
    <location>
        <begin position="8"/>
        <end position="117"/>
    </location>
</feature>
<dbReference type="InterPro" id="IPR038487">
    <property type="entry name" value="Mre11_capping_dom"/>
</dbReference>
<dbReference type="InterPro" id="IPR007281">
    <property type="entry name" value="Mre11_DNA-bd"/>
</dbReference>
<dbReference type="GO" id="GO:0000724">
    <property type="term" value="P:double-strand break repair via homologous recombination"/>
    <property type="evidence" value="ECO:0007669"/>
    <property type="project" value="TreeGrafter"/>
</dbReference>
<feature type="region of interest" description="Disordered" evidence="1">
    <location>
        <begin position="1247"/>
        <end position="1284"/>
    </location>
</feature>
<name>A0AA36N6T8_9DINO</name>
<feature type="compositionally biased region" description="Low complexity" evidence="1">
    <location>
        <begin position="1247"/>
        <end position="1257"/>
    </location>
</feature>
<gene>
    <name evidence="4" type="ORF">EVOR1521_LOCUS24250</name>
</gene>
<dbReference type="GO" id="GO:0007095">
    <property type="term" value="P:mitotic G2 DNA damage checkpoint signaling"/>
    <property type="evidence" value="ECO:0007669"/>
    <property type="project" value="TreeGrafter"/>
</dbReference>
<dbReference type="Gene3D" id="3.30.110.110">
    <property type="entry name" value="Mre11, capping domain"/>
    <property type="match status" value="1"/>
</dbReference>
<organism evidence="4 5">
    <name type="scientific">Effrenium voratum</name>
    <dbReference type="NCBI Taxonomy" id="2562239"/>
    <lineage>
        <taxon>Eukaryota</taxon>
        <taxon>Sar</taxon>
        <taxon>Alveolata</taxon>
        <taxon>Dinophyceae</taxon>
        <taxon>Suessiales</taxon>
        <taxon>Symbiodiniaceae</taxon>
        <taxon>Effrenium</taxon>
    </lineage>
</organism>
<dbReference type="SMART" id="SM01347">
    <property type="entry name" value="Mre11_DNA_bind"/>
    <property type="match status" value="1"/>
</dbReference>
<feature type="transmembrane region" description="Helical" evidence="2">
    <location>
        <begin position="1098"/>
        <end position="1118"/>
    </location>
</feature>
<keyword evidence="2" id="KW-1133">Transmembrane helix</keyword>
<dbReference type="GO" id="GO:0035861">
    <property type="term" value="C:site of double-strand break"/>
    <property type="evidence" value="ECO:0007669"/>
    <property type="project" value="TreeGrafter"/>
</dbReference>
<proteinExistence type="predicted"/>
<feature type="compositionally biased region" description="Pro residues" evidence="1">
    <location>
        <begin position="1258"/>
        <end position="1272"/>
    </location>
</feature>
<feature type="transmembrane region" description="Helical" evidence="2">
    <location>
        <begin position="1069"/>
        <end position="1086"/>
    </location>
</feature>
<evidence type="ECO:0000256" key="2">
    <source>
        <dbReference type="SAM" id="Phobius"/>
    </source>
</evidence>
<keyword evidence="2" id="KW-0472">Membrane</keyword>
<sequence length="1284" mass="141191">MVAGICPVSASKLPLRSIASRKNRRFDTISASTFGNQFVGRVANPDEVLLFHRRGGAGGAAGTRKVTSLGDVLEIEENLMPGDDGVKIQDIIYKYIDGEQNLQVLPEPDLNDAVQSFVHRSEPCAIERFVKEAVESTNQAVLKESRAVGEEEIRVQIQDRAEVLRQQRLAAAAAGSLSGPATEKAQSQAKAEVGLMEESAFAVEEPPPTAFEAEAPRGRGRGGRGRGGARGGRGRSKRSLEDVDFPPPKQPRNSQRQDSQRALFAPAASAPAAAAASAAPAAAAASPTPFLSRRAVGAVPNLGGDSLGFEDTPGPANSQRSQAPKRQWALKQSCGGRPAEEITLWLKLAADRDLSWGIGAWRFVQENLDFIAGLAAAHPEDAEDLAEAAEVLSRQKISSVARLVKLSDSQWQRLNLPLGIEALLREAAAEALVDPPDPALHSSTVCTSRRVPIRAGSHVAMLRFLVTVVSSALAEDASCWDGDFTPEVCCNPKFGPRGHEECWDTVHTFERCCPEDCRTSDTFDFEGCCDLVSSDQGKEACWVGGRSFRSCCLESAPERRPQLAGPDFALEALPVFGEGCWVPSELLTFARCCGTAGVKEHCWIGDFTYTRCCLGLHSIPRIYLDLPKTDLRVHCLQQGLEAVSDRKTLGECLESGGRYIHVSAVLYRLAEMEVMHEFWWNRPSGEALLIEEVFGAKGRQVSSPEWLHPSGSLCVPAVCSEEAIAGWFAGIVDIGQRYIRPSYKELNATHVRTSPLPARRRPYPRFEGSWIMYRPGADRELRKQQDLQSYYEFVLTEHKPWRQLGVSRRTWGVLLGLVVPVAFASLLYLCGVQDAKPLALQSNLWRLGEARAKCFDVCRIVTTVGIIATHVKHHYPFPAPEEGDGVFRYLANVIEALHVNHLVVMLMVYLLLRHLDEGRRDLLCRGPFSWLWRVATYALRRWALIMSWAGLWLYIYVSVLIKEVPIPNIGKSRFLYIWFWRMRISCEKKEHLIPSIFLLHEASHAYESPCHNLNIFEACFQLDVLLMALLLILPKRGRTLLAAGLWMPAAWCHTGKIDDDGLYHSRPRMLEYLPAGLATIALYGLLPKPAADAWRLRVLLWLLTISLFGATVMLNLFFEQLEFLRNALPRLGVAPAELLALPELGTALLALKLLETGTTKGEAWSPVSALGRLAAGMNLSHLFVLQLHRGFSATTDGISSDDIILPASPSLFLSLVVMIFLVSAGLSAVVFLFIEAPLQSLLHNSAPAERAQRAQPAQPAPEPPEPAVPEPAPDASNGHTNGRH</sequence>
<feature type="region of interest" description="Disordered" evidence="1">
    <location>
        <begin position="173"/>
        <end position="266"/>
    </location>
</feature>
<evidence type="ECO:0000313" key="4">
    <source>
        <dbReference type="EMBL" id="CAJ1401030.1"/>
    </source>
</evidence>
<comment type="caution">
    <text evidence="4">The sequence shown here is derived from an EMBL/GenBank/DDBJ whole genome shotgun (WGS) entry which is preliminary data.</text>
</comment>
<keyword evidence="2" id="KW-0812">Transmembrane</keyword>
<dbReference type="PANTHER" id="PTHR10139:SF1">
    <property type="entry name" value="DOUBLE-STRAND BREAK REPAIR PROTEIN MRE11"/>
    <property type="match status" value="1"/>
</dbReference>
<feature type="transmembrane region" description="Helical" evidence="2">
    <location>
        <begin position="1211"/>
        <end position="1234"/>
    </location>
</feature>
<reference evidence="4" key="1">
    <citation type="submission" date="2023-08" db="EMBL/GenBank/DDBJ databases">
        <authorList>
            <person name="Chen Y."/>
            <person name="Shah S."/>
            <person name="Dougan E. K."/>
            <person name="Thang M."/>
            <person name="Chan C."/>
        </authorList>
    </citation>
    <scope>NUCLEOTIDE SEQUENCE</scope>
</reference>
<dbReference type="GO" id="GO:0000014">
    <property type="term" value="F:single-stranded DNA endodeoxyribonuclease activity"/>
    <property type="evidence" value="ECO:0007669"/>
    <property type="project" value="TreeGrafter"/>
</dbReference>
<feature type="transmembrane region" description="Helical" evidence="2">
    <location>
        <begin position="811"/>
        <end position="831"/>
    </location>
</feature>
<protein>
    <recommendedName>
        <fullName evidence="3">Mre11 DNA-binding domain-containing protein</fullName>
    </recommendedName>
</protein>
<dbReference type="GO" id="GO:0097552">
    <property type="term" value="P:mitochondrial double-strand break repair via homologous recombination"/>
    <property type="evidence" value="ECO:0007669"/>
    <property type="project" value="TreeGrafter"/>
</dbReference>
<dbReference type="Proteomes" id="UP001178507">
    <property type="component" value="Unassembled WGS sequence"/>
</dbReference>
<evidence type="ECO:0000256" key="1">
    <source>
        <dbReference type="SAM" id="MobiDB-lite"/>
    </source>
</evidence>
<feature type="region of interest" description="Disordered" evidence="1">
    <location>
        <begin position="304"/>
        <end position="325"/>
    </location>
</feature>